<evidence type="ECO:0000313" key="3">
    <source>
        <dbReference type="Proteomes" id="UP000094527"/>
    </source>
</evidence>
<proteinExistence type="predicted"/>
<gene>
    <name evidence="2" type="ORF">Ocin01_01144</name>
</gene>
<feature type="compositionally biased region" description="Polar residues" evidence="1">
    <location>
        <begin position="158"/>
        <end position="171"/>
    </location>
</feature>
<dbReference type="Proteomes" id="UP000094527">
    <property type="component" value="Unassembled WGS sequence"/>
</dbReference>
<comment type="caution">
    <text evidence="2">The sequence shown here is derived from an EMBL/GenBank/DDBJ whole genome shotgun (WGS) entry which is preliminary data.</text>
</comment>
<reference evidence="2 3" key="1">
    <citation type="journal article" date="2016" name="Genome Biol. Evol.">
        <title>Gene Family Evolution Reflects Adaptation to Soil Environmental Stressors in the Genome of the Collembolan Orchesella cincta.</title>
        <authorList>
            <person name="Faddeeva-Vakhrusheva A."/>
            <person name="Derks M.F."/>
            <person name="Anvar S.Y."/>
            <person name="Agamennone V."/>
            <person name="Suring W."/>
            <person name="Smit S."/>
            <person name="van Straalen N.M."/>
            <person name="Roelofs D."/>
        </authorList>
    </citation>
    <scope>NUCLEOTIDE SEQUENCE [LARGE SCALE GENOMIC DNA]</scope>
    <source>
        <tissue evidence="2">Mixed pool</tissue>
    </source>
</reference>
<accession>A0A1D2NJX8</accession>
<feature type="region of interest" description="Disordered" evidence="1">
    <location>
        <begin position="129"/>
        <end position="186"/>
    </location>
</feature>
<sequence length="219" mass="25347">MVEEAFTSGSDAGDRQTIDILKRVIKEKVEKIRIQERIILSLNSKLVQNSKKPHYEFRHSFTQTETEKAFPDKRERKCEDDREVTMKLLLDKIDCLEERMNRVAAFLENQFSPNQRFLVDRVGKSSFPLKPWTKPPSIHPKPTSSSTKREDLTRSRFTRSNGNSVGNNETGIGSMHHHPGSSNGNDHDLELRVQFLESLVAQLKSRFMKVIQIQRNVQK</sequence>
<protein>
    <submittedName>
        <fullName evidence="2">Uncharacterized protein</fullName>
    </submittedName>
</protein>
<keyword evidence="3" id="KW-1185">Reference proteome</keyword>
<evidence type="ECO:0000313" key="2">
    <source>
        <dbReference type="EMBL" id="ODN05570.1"/>
    </source>
</evidence>
<dbReference type="AlphaFoldDB" id="A0A1D2NJX8"/>
<dbReference type="EMBL" id="LJIJ01000021">
    <property type="protein sequence ID" value="ODN05570.1"/>
    <property type="molecule type" value="Genomic_DNA"/>
</dbReference>
<evidence type="ECO:0000256" key="1">
    <source>
        <dbReference type="SAM" id="MobiDB-lite"/>
    </source>
</evidence>
<organism evidence="2 3">
    <name type="scientific">Orchesella cincta</name>
    <name type="common">Springtail</name>
    <name type="synonym">Podura cincta</name>
    <dbReference type="NCBI Taxonomy" id="48709"/>
    <lineage>
        <taxon>Eukaryota</taxon>
        <taxon>Metazoa</taxon>
        <taxon>Ecdysozoa</taxon>
        <taxon>Arthropoda</taxon>
        <taxon>Hexapoda</taxon>
        <taxon>Collembola</taxon>
        <taxon>Entomobryomorpha</taxon>
        <taxon>Entomobryoidea</taxon>
        <taxon>Orchesellidae</taxon>
        <taxon>Orchesellinae</taxon>
        <taxon>Orchesella</taxon>
    </lineage>
</organism>
<name>A0A1D2NJX8_ORCCI</name>